<evidence type="ECO:0000259" key="8">
    <source>
        <dbReference type="Pfam" id="PF20684"/>
    </source>
</evidence>
<feature type="region of interest" description="Disordered" evidence="6">
    <location>
        <begin position="326"/>
        <end position="359"/>
    </location>
</feature>
<feature type="compositionally biased region" description="Basic and acidic residues" evidence="6">
    <location>
        <begin position="326"/>
        <end position="336"/>
    </location>
</feature>
<evidence type="ECO:0000313" key="9">
    <source>
        <dbReference type="EMBL" id="KAK2032016.1"/>
    </source>
</evidence>
<dbReference type="GO" id="GO:0016020">
    <property type="term" value="C:membrane"/>
    <property type="evidence" value="ECO:0007669"/>
    <property type="project" value="UniProtKB-SubCell"/>
</dbReference>
<feature type="transmembrane region" description="Helical" evidence="7">
    <location>
        <begin position="234"/>
        <end position="258"/>
    </location>
</feature>
<dbReference type="Pfam" id="PF20684">
    <property type="entry name" value="Fung_rhodopsin"/>
    <property type="match status" value="1"/>
</dbReference>
<dbReference type="EMBL" id="MU842835">
    <property type="protein sequence ID" value="KAK2032016.1"/>
    <property type="molecule type" value="Genomic_DNA"/>
</dbReference>
<feature type="domain" description="Rhodopsin" evidence="8">
    <location>
        <begin position="53"/>
        <end position="296"/>
    </location>
</feature>
<proteinExistence type="inferred from homology"/>
<dbReference type="PANTHER" id="PTHR33048">
    <property type="entry name" value="PTH11-LIKE INTEGRAL MEMBRANE PROTEIN (AFU_ORTHOLOGUE AFUA_5G11245)"/>
    <property type="match status" value="1"/>
</dbReference>
<evidence type="ECO:0000313" key="10">
    <source>
        <dbReference type="Proteomes" id="UP001232148"/>
    </source>
</evidence>
<gene>
    <name evidence="9" type="ORF">LX32DRAFT_712155</name>
</gene>
<evidence type="ECO:0000256" key="7">
    <source>
        <dbReference type="SAM" id="Phobius"/>
    </source>
</evidence>
<protein>
    <recommendedName>
        <fullName evidence="8">Rhodopsin domain-containing protein</fullName>
    </recommendedName>
</protein>
<evidence type="ECO:0000256" key="5">
    <source>
        <dbReference type="ARBA" id="ARBA00038359"/>
    </source>
</evidence>
<comment type="similarity">
    <text evidence="5">Belongs to the SAT4 family.</text>
</comment>
<accession>A0AAD9HPT0</accession>
<feature type="transmembrane region" description="Helical" evidence="7">
    <location>
        <begin position="278"/>
        <end position="296"/>
    </location>
</feature>
<feature type="compositionally biased region" description="Polar residues" evidence="6">
    <location>
        <begin position="337"/>
        <end position="359"/>
    </location>
</feature>
<evidence type="ECO:0000256" key="1">
    <source>
        <dbReference type="ARBA" id="ARBA00004141"/>
    </source>
</evidence>
<dbReference type="InterPro" id="IPR052337">
    <property type="entry name" value="SAT4-like"/>
</dbReference>
<dbReference type="PANTHER" id="PTHR33048:SF167">
    <property type="entry name" value="INTEGRAL MEMBRANE PROTEIN"/>
    <property type="match status" value="1"/>
</dbReference>
<evidence type="ECO:0000256" key="6">
    <source>
        <dbReference type="SAM" id="MobiDB-lite"/>
    </source>
</evidence>
<name>A0AAD9HPT0_9PEZI</name>
<feature type="transmembrane region" description="Helical" evidence="7">
    <location>
        <begin position="69"/>
        <end position="92"/>
    </location>
</feature>
<keyword evidence="4 7" id="KW-0472">Membrane</keyword>
<keyword evidence="10" id="KW-1185">Reference proteome</keyword>
<comment type="subcellular location">
    <subcellularLocation>
        <location evidence="1">Membrane</location>
        <topology evidence="1">Multi-pass membrane protein</topology>
    </subcellularLocation>
</comment>
<reference evidence="9" key="1">
    <citation type="submission" date="2021-06" db="EMBL/GenBank/DDBJ databases">
        <title>Comparative genomics, transcriptomics and evolutionary studies reveal genomic signatures of adaptation to plant cell wall in hemibiotrophic fungi.</title>
        <authorList>
            <consortium name="DOE Joint Genome Institute"/>
            <person name="Baroncelli R."/>
            <person name="Diaz J.F."/>
            <person name="Benocci T."/>
            <person name="Peng M."/>
            <person name="Battaglia E."/>
            <person name="Haridas S."/>
            <person name="Andreopoulos W."/>
            <person name="Labutti K."/>
            <person name="Pangilinan J."/>
            <person name="Floch G.L."/>
            <person name="Makela M.R."/>
            <person name="Henrissat B."/>
            <person name="Grigoriev I.V."/>
            <person name="Crouch J.A."/>
            <person name="De Vries R.P."/>
            <person name="Sukno S.A."/>
            <person name="Thon M.R."/>
        </authorList>
    </citation>
    <scope>NUCLEOTIDE SEQUENCE</scope>
    <source>
        <strain evidence="9">MAFF235873</strain>
    </source>
</reference>
<feature type="transmembrane region" description="Helical" evidence="7">
    <location>
        <begin position="148"/>
        <end position="170"/>
    </location>
</feature>
<organism evidence="9 10">
    <name type="scientific">Colletotrichum zoysiae</name>
    <dbReference type="NCBI Taxonomy" id="1216348"/>
    <lineage>
        <taxon>Eukaryota</taxon>
        <taxon>Fungi</taxon>
        <taxon>Dikarya</taxon>
        <taxon>Ascomycota</taxon>
        <taxon>Pezizomycotina</taxon>
        <taxon>Sordariomycetes</taxon>
        <taxon>Hypocreomycetidae</taxon>
        <taxon>Glomerellales</taxon>
        <taxon>Glomerellaceae</taxon>
        <taxon>Colletotrichum</taxon>
        <taxon>Colletotrichum graminicola species complex</taxon>
    </lineage>
</organism>
<evidence type="ECO:0000256" key="3">
    <source>
        <dbReference type="ARBA" id="ARBA00022989"/>
    </source>
</evidence>
<comment type="caution">
    <text evidence="9">The sequence shown here is derived from an EMBL/GenBank/DDBJ whole genome shotgun (WGS) entry which is preliminary data.</text>
</comment>
<dbReference type="InterPro" id="IPR049326">
    <property type="entry name" value="Rhodopsin_dom_fungi"/>
</dbReference>
<evidence type="ECO:0000256" key="4">
    <source>
        <dbReference type="ARBA" id="ARBA00023136"/>
    </source>
</evidence>
<dbReference type="AlphaFoldDB" id="A0AAD9HPT0"/>
<feature type="transmembrane region" description="Helical" evidence="7">
    <location>
        <begin position="36"/>
        <end position="57"/>
    </location>
</feature>
<keyword evidence="3 7" id="KW-1133">Transmembrane helix</keyword>
<feature type="transmembrane region" description="Helical" evidence="7">
    <location>
        <begin position="202"/>
        <end position="222"/>
    </location>
</feature>
<sequence length="359" mass="40766">MLPVRCLSRWLIGKPAVERMDKLPVEHVGVSNAGRIVGVVGVFHFIALAFVCMRLYARLIILGVFRAEDALICIVTALALTAWICLIVQIPYGLGRHFQTIPAECRIKFEQITFWKTIISDGVAMGLLRISMAIGLLRLDNDLKWYRWSMYGIIGFVIAYSIQAIAWLFLYCTPFSGWWQFQWMNPSDHRCHDFKSFLDLTYWNISCSIFTDACLGALPLPIIWNLKIKFRVRLYIICVLNLGYLSIIMGIIKAVYMHTTGGDSDNIFNYWVHLWQNLQLNMGIIAACASFLKPIFGHIWKLDGSAASFNSFANYRRSNRTSHDVEACRSKTRQDGESTSLSDGAETTSSKCIPMTTTV</sequence>
<dbReference type="Proteomes" id="UP001232148">
    <property type="component" value="Unassembled WGS sequence"/>
</dbReference>
<keyword evidence="2 7" id="KW-0812">Transmembrane</keyword>
<feature type="transmembrane region" description="Helical" evidence="7">
    <location>
        <begin position="112"/>
        <end position="136"/>
    </location>
</feature>
<evidence type="ECO:0000256" key="2">
    <source>
        <dbReference type="ARBA" id="ARBA00022692"/>
    </source>
</evidence>